<feature type="signal peptide" evidence="1">
    <location>
        <begin position="1"/>
        <end position="20"/>
    </location>
</feature>
<sequence length="138" mass="15410">MNATWNILLCFCLCLQGSFGHKYFILNRNVLGSIYIGNQDELIGSDVAITGNSVQTPSSPLLRPLKQDQFSFDMELCDIVTITKGSFIVAEMSTPQNGVLFQCFNKPAESRSIHEILTIMTTNTIYDQLFKNKVSMSS</sequence>
<evidence type="ECO:0000313" key="3">
    <source>
        <dbReference type="RefSeq" id="XP_022343330.1"/>
    </source>
</evidence>
<evidence type="ECO:0000313" key="2">
    <source>
        <dbReference type="Proteomes" id="UP000694844"/>
    </source>
</evidence>
<feature type="chain" id="PRO_5034442280" evidence="1">
    <location>
        <begin position="21"/>
        <end position="138"/>
    </location>
</feature>
<dbReference type="KEGG" id="cvn:111136632"/>
<evidence type="ECO:0000256" key="1">
    <source>
        <dbReference type="SAM" id="SignalP"/>
    </source>
</evidence>
<keyword evidence="2" id="KW-1185">Reference proteome</keyword>
<organism evidence="2 3">
    <name type="scientific">Crassostrea virginica</name>
    <name type="common">Eastern oyster</name>
    <dbReference type="NCBI Taxonomy" id="6565"/>
    <lineage>
        <taxon>Eukaryota</taxon>
        <taxon>Metazoa</taxon>
        <taxon>Spiralia</taxon>
        <taxon>Lophotrochozoa</taxon>
        <taxon>Mollusca</taxon>
        <taxon>Bivalvia</taxon>
        <taxon>Autobranchia</taxon>
        <taxon>Pteriomorphia</taxon>
        <taxon>Ostreida</taxon>
        <taxon>Ostreoidea</taxon>
        <taxon>Ostreidae</taxon>
        <taxon>Crassostrea</taxon>
    </lineage>
</organism>
<reference evidence="3" key="1">
    <citation type="submission" date="2025-08" db="UniProtKB">
        <authorList>
            <consortium name="RefSeq"/>
        </authorList>
    </citation>
    <scope>IDENTIFICATION</scope>
    <source>
        <tissue evidence="3">Whole sample</tissue>
    </source>
</reference>
<dbReference type="GeneID" id="111136632"/>
<dbReference type="Proteomes" id="UP000694844">
    <property type="component" value="Chromosome 5"/>
</dbReference>
<dbReference type="AlphaFoldDB" id="A0A8B8ETP0"/>
<dbReference type="OrthoDB" id="6134777at2759"/>
<name>A0A8B8ETP0_CRAVI</name>
<gene>
    <name evidence="3" type="primary">LOC111136632</name>
</gene>
<dbReference type="RefSeq" id="XP_022343330.1">
    <property type="nucleotide sequence ID" value="XM_022487622.1"/>
</dbReference>
<protein>
    <submittedName>
        <fullName evidence="3">Uncharacterized protein LOC111136632</fullName>
    </submittedName>
</protein>
<accession>A0A8B8ETP0</accession>
<keyword evidence="1" id="KW-0732">Signal</keyword>
<proteinExistence type="predicted"/>